<sequence>MLCAGVESIQKAYNRDTIVQHRFLAPLIVPWRFMRHSAHLLWAMQTRERLRLWREMHEVRGLLPLLMKQRNGYRWTELDRRRIRVHVRKLVELSPYMVLFVAPGGFFMLPLLVWWLDRRHPAHLQVLAAPAVTLTTAGEDAPAQTVEAVVVIMPATQAEKS</sequence>
<reference evidence="3" key="1">
    <citation type="journal article" date="2019" name="Int. J. Syst. Evol. Microbiol.">
        <title>The Global Catalogue of Microorganisms (GCM) 10K type strain sequencing project: providing services to taxonomists for standard genome sequencing and annotation.</title>
        <authorList>
            <consortium name="The Broad Institute Genomics Platform"/>
            <consortium name="The Broad Institute Genome Sequencing Center for Infectious Disease"/>
            <person name="Wu L."/>
            <person name="Ma J."/>
        </authorList>
    </citation>
    <scope>NUCLEOTIDE SEQUENCE [LARGE SCALE GENOMIC DNA]</scope>
    <source>
        <strain evidence="3">CCM 2767</strain>
    </source>
</reference>
<dbReference type="Proteomes" id="UP000642180">
    <property type="component" value="Unassembled WGS sequence"/>
</dbReference>
<keyword evidence="3" id="KW-1185">Reference proteome</keyword>
<proteinExistence type="predicted"/>
<accession>A0A8J3F6H8</accession>
<dbReference type="AlphaFoldDB" id="A0A8J3F6H8"/>
<evidence type="ECO:0000313" key="3">
    <source>
        <dbReference type="Proteomes" id="UP000642180"/>
    </source>
</evidence>
<evidence type="ECO:0000256" key="1">
    <source>
        <dbReference type="SAM" id="Phobius"/>
    </source>
</evidence>
<comment type="caution">
    <text evidence="2">The sequence shown here is derived from an EMBL/GenBank/DDBJ whole genome shotgun (WGS) entry which is preliminary data.</text>
</comment>
<keyword evidence="1" id="KW-1133">Transmembrane helix</keyword>
<evidence type="ECO:0008006" key="4">
    <source>
        <dbReference type="Google" id="ProtNLM"/>
    </source>
</evidence>
<evidence type="ECO:0000313" key="2">
    <source>
        <dbReference type="EMBL" id="GGI19204.1"/>
    </source>
</evidence>
<dbReference type="EMBL" id="BMDI01000001">
    <property type="protein sequence ID" value="GGI19204.1"/>
    <property type="molecule type" value="Genomic_DNA"/>
</dbReference>
<keyword evidence="1" id="KW-0812">Transmembrane</keyword>
<name>A0A8J3F6H8_9BURK</name>
<feature type="transmembrane region" description="Helical" evidence="1">
    <location>
        <begin position="90"/>
        <end position="116"/>
    </location>
</feature>
<protein>
    <recommendedName>
        <fullName evidence="4">Letm1 RBD domain-containing protein</fullName>
    </recommendedName>
</protein>
<organism evidence="2 3">
    <name type="scientific">Oxalicibacterium faecigallinarum</name>
    <dbReference type="NCBI Taxonomy" id="573741"/>
    <lineage>
        <taxon>Bacteria</taxon>
        <taxon>Pseudomonadati</taxon>
        <taxon>Pseudomonadota</taxon>
        <taxon>Betaproteobacteria</taxon>
        <taxon>Burkholderiales</taxon>
        <taxon>Oxalobacteraceae</taxon>
        <taxon>Oxalicibacterium</taxon>
    </lineage>
</organism>
<gene>
    <name evidence="2" type="ORF">GCM10008066_17910</name>
</gene>
<keyword evidence="1" id="KW-0472">Membrane</keyword>